<keyword evidence="3" id="KW-1185">Reference proteome</keyword>
<organism evidence="2 3">
    <name type="scientific">Lithohypha guttulata</name>
    <dbReference type="NCBI Taxonomy" id="1690604"/>
    <lineage>
        <taxon>Eukaryota</taxon>
        <taxon>Fungi</taxon>
        <taxon>Dikarya</taxon>
        <taxon>Ascomycota</taxon>
        <taxon>Pezizomycotina</taxon>
        <taxon>Eurotiomycetes</taxon>
        <taxon>Chaetothyriomycetidae</taxon>
        <taxon>Chaetothyriales</taxon>
        <taxon>Trichomeriaceae</taxon>
        <taxon>Lithohypha</taxon>
    </lineage>
</organism>
<comment type="caution">
    <text evidence="2">The sequence shown here is derived from an EMBL/GenBank/DDBJ whole genome shotgun (WGS) entry which is preliminary data.</text>
</comment>
<dbReference type="Proteomes" id="UP001345013">
    <property type="component" value="Unassembled WGS sequence"/>
</dbReference>
<proteinExistence type="predicted"/>
<reference evidence="2 3" key="1">
    <citation type="submission" date="2023-08" db="EMBL/GenBank/DDBJ databases">
        <title>Black Yeasts Isolated from many extreme environments.</title>
        <authorList>
            <person name="Coleine C."/>
            <person name="Stajich J.E."/>
            <person name="Selbmann L."/>
        </authorList>
    </citation>
    <scope>NUCLEOTIDE SEQUENCE [LARGE SCALE GENOMIC DNA]</scope>
    <source>
        <strain evidence="2 3">CCFEE 5885</strain>
    </source>
</reference>
<evidence type="ECO:0000313" key="2">
    <source>
        <dbReference type="EMBL" id="KAK5099685.1"/>
    </source>
</evidence>
<dbReference type="EMBL" id="JAVRRG010000009">
    <property type="protein sequence ID" value="KAK5099685.1"/>
    <property type="molecule type" value="Genomic_DNA"/>
</dbReference>
<protein>
    <submittedName>
        <fullName evidence="2">Uncharacterized protein</fullName>
    </submittedName>
</protein>
<name>A0ABR0KLC9_9EURO</name>
<feature type="compositionally biased region" description="Polar residues" evidence="1">
    <location>
        <begin position="73"/>
        <end position="85"/>
    </location>
</feature>
<feature type="compositionally biased region" description="Basic and acidic residues" evidence="1">
    <location>
        <begin position="36"/>
        <end position="46"/>
    </location>
</feature>
<evidence type="ECO:0000256" key="1">
    <source>
        <dbReference type="SAM" id="MobiDB-lite"/>
    </source>
</evidence>
<evidence type="ECO:0000313" key="3">
    <source>
        <dbReference type="Proteomes" id="UP001345013"/>
    </source>
</evidence>
<feature type="compositionally biased region" description="Low complexity" evidence="1">
    <location>
        <begin position="61"/>
        <end position="72"/>
    </location>
</feature>
<feature type="region of interest" description="Disordered" evidence="1">
    <location>
        <begin position="311"/>
        <end position="330"/>
    </location>
</feature>
<gene>
    <name evidence="2" type="ORF">LTR24_001344</name>
</gene>
<sequence>MMTRSSSSLYGINDSLSPTDRELFSLFLQYPEIDFDSQHDATDPESTRTAQSPDLDSSPLATATEETSNASTLVDTSESDTTLTTPIRPPNDGSGDVDDAAAGDWDTFVLLMQQSNLPEECLKYYTSLAHAMIRIGTDLFATARPNRPSQVLPVGQWLLKNVTYSMRQAATQVEKIAHLKTLTAFNVTPTGSYLWTTYMQRAKLITGQFIQTLGLNLVDEQTCCILNSIYHNLMKWLHNYKQWCKGMSELRNTYMGPLIDEFAKLPEAQDEFNDFQERITKAKSALIRSIESTADLSDEVVQRLNLSARRKDGSNGLKRSRTRYKREHTL</sequence>
<accession>A0ABR0KLC9</accession>
<feature type="compositionally biased region" description="Basic residues" evidence="1">
    <location>
        <begin position="318"/>
        <end position="330"/>
    </location>
</feature>
<feature type="region of interest" description="Disordered" evidence="1">
    <location>
        <begin position="36"/>
        <end position="99"/>
    </location>
</feature>